<feature type="transmembrane region" description="Helical" evidence="1">
    <location>
        <begin position="115"/>
        <end position="135"/>
    </location>
</feature>
<proteinExistence type="predicted"/>
<feature type="transmembrane region" description="Helical" evidence="1">
    <location>
        <begin position="259"/>
        <end position="281"/>
    </location>
</feature>
<keyword evidence="1" id="KW-0472">Membrane</keyword>
<dbReference type="EMBL" id="MLYO01000058">
    <property type="protein sequence ID" value="OIJ97345.1"/>
    <property type="molecule type" value="Genomic_DNA"/>
</dbReference>
<comment type="caution">
    <text evidence="2">The sequence shown here is derived from an EMBL/GenBank/DDBJ whole genome shotgun (WGS) entry which is preliminary data.</text>
</comment>
<gene>
    <name evidence="2" type="ORF">BIV23_31240</name>
</gene>
<keyword evidence="1" id="KW-1133">Transmembrane helix</keyword>
<dbReference type="Proteomes" id="UP000179642">
    <property type="component" value="Unassembled WGS sequence"/>
</dbReference>
<feature type="transmembrane region" description="Helical" evidence="1">
    <location>
        <begin position="73"/>
        <end position="95"/>
    </location>
</feature>
<accession>A0A1S2PVC5</accession>
<reference evidence="2 3" key="1">
    <citation type="submission" date="2016-10" db="EMBL/GenBank/DDBJ databases">
        <title>Genome sequence of Streptomyces sp. MUSC 1.</title>
        <authorList>
            <person name="Lee L.-H."/>
            <person name="Ser H.-L."/>
            <person name="Law J.W.-F."/>
        </authorList>
    </citation>
    <scope>NUCLEOTIDE SEQUENCE [LARGE SCALE GENOMIC DNA]</scope>
    <source>
        <strain evidence="2 3">MUSC 1</strain>
    </source>
</reference>
<keyword evidence="3" id="KW-1185">Reference proteome</keyword>
<dbReference type="RefSeq" id="WP_071384345.1">
    <property type="nucleotide sequence ID" value="NZ_MLYO01000058.1"/>
</dbReference>
<evidence type="ECO:0000256" key="1">
    <source>
        <dbReference type="SAM" id="Phobius"/>
    </source>
</evidence>
<protein>
    <submittedName>
        <fullName evidence="2">Uncharacterized protein</fullName>
    </submittedName>
</protein>
<keyword evidence="1" id="KW-0812">Transmembrane</keyword>
<evidence type="ECO:0000313" key="3">
    <source>
        <dbReference type="Proteomes" id="UP000179642"/>
    </source>
</evidence>
<dbReference type="AlphaFoldDB" id="A0A1S2PVC5"/>
<name>A0A1S2PVC5_9ACTN</name>
<organism evidence="2 3">
    <name type="scientific">Streptomyces monashensis</name>
    <dbReference type="NCBI Taxonomy" id="1678012"/>
    <lineage>
        <taxon>Bacteria</taxon>
        <taxon>Bacillati</taxon>
        <taxon>Actinomycetota</taxon>
        <taxon>Actinomycetes</taxon>
        <taxon>Kitasatosporales</taxon>
        <taxon>Streptomycetaceae</taxon>
        <taxon>Streptomyces</taxon>
    </lineage>
</organism>
<feature type="transmembrane region" description="Helical" evidence="1">
    <location>
        <begin position="223"/>
        <end position="247"/>
    </location>
</feature>
<dbReference type="OrthoDB" id="5196567at2"/>
<sequence>MKIPNSAEGRPDWRVRVLVGLYPPVWRHRYATEFAALLEDGGVGVRQVVDVAAAAVRVWARPSRHLHDRTGRMCTTVAVTLCAWTALAAGAVLFAKTTRDGAWYVTGHTDPAAGWYNVYALASATSALAIAVGWLPPVAAVLRTPQCHPGRRRARLLLLAPPVAVSAFLGVAAVLRLITHGTGVGPTAFLVLVGLGLFAGAAFAAGPAAALRHVTPGGAGLRLATVAGAVATAFMAVAVTASVGWSLVAFADRPGLTALTGYGTVMAVTLVVAATSSARGLRAAIARTRGSVDAH</sequence>
<feature type="transmembrane region" description="Helical" evidence="1">
    <location>
        <begin position="190"/>
        <end position="211"/>
    </location>
</feature>
<feature type="transmembrane region" description="Helical" evidence="1">
    <location>
        <begin position="156"/>
        <end position="178"/>
    </location>
</feature>
<evidence type="ECO:0000313" key="2">
    <source>
        <dbReference type="EMBL" id="OIJ97345.1"/>
    </source>
</evidence>